<reference evidence="4 5" key="1">
    <citation type="submission" date="2020-02" db="EMBL/GenBank/DDBJ databases">
        <authorList>
            <person name="Zheng R.K."/>
            <person name="Sun C.M."/>
        </authorList>
    </citation>
    <scope>NUCLEOTIDE SEQUENCE [LARGE SCALE GENOMIC DNA]</scope>
    <source>
        <strain evidence="5">rifampicinis</strain>
    </source>
</reference>
<dbReference type="KEGG" id="pmet:G4Y79_05880"/>
<evidence type="ECO:0000313" key="4">
    <source>
        <dbReference type="EMBL" id="QPC83907.1"/>
    </source>
</evidence>
<dbReference type="InterPro" id="IPR001789">
    <property type="entry name" value="Sig_transdc_resp-reg_receiver"/>
</dbReference>
<sequence length="123" mass="13859">MLTKIMVVDDEAILREDISAYLEMEGYNVVTAHNGHAAIEYLKTDTVDLVISDIHMPEVNGYELLQYIRTDLGLVDLPFIFLSGVYDMNQEKCLELGASAYIPKPFSIVELSKTIDRIVDSDD</sequence>
<protein>
    <submittedName>
        <fullName evidence="4">Response regulator</fullName>
    </submittedName>
</protein>
<dbReference type="Pfam" id="PF00072">
    <property type="entry name" value="Response_reg"/>
    <property type="match status" value="1"/>
</dbReference>
<dbReference type="GO" id="GO:0000160">
    <property type="term" value="P:phosphorelay signal transduction system"/>
    <property type="evidence" value="ECO:0007669"/>
    <property type="project" value="InterPro"/>
</dbReference>
<proteinExistence type="predicted"/>
<dbReference type="SUPFAM" id="SSF52172">
    <property type="entry name" value="CheY-like"/>
    <property type="match status" value="1"/>
</dbReference>
<evidence type="ECO:0000256" key="2">
    <source>
        <dbReference type="PROSITE-ProRule" id="PRU00169"/>
    </source>
</evidence>
<dbReference type="RefSeq" id="WP_195171971.1">
    <property type="nucleotide sequence ID" value="NZ_CP062983.1"/>
</dbReference>
<organism evidence="4 5">
    <name type="scientific">Phototrophicus methaneseepsis</name>
    <dbReference type="NCBI Taxonomy" id="2710758"/>
    <lineage>
        <taxon>Bacteria</taxon>
        <taxon>Bacillati</taxon>
        <taxon>Chloroflexota</taxon>
        <taxon>Candidatus Thermofontia</taxon>
        <taxon>Phototrophicales</taxon>
        <taxon>Phototrophicaceae</taxon>
        <taxon>Phototrophicus</taxon>
    </lineage>
</organism>
<feature type="modified residue" description="4-aspartylphosphate" evidence="2">
    <location>
        <position position="53"/>
    </location>
</feature>
<dbReference type="InterPro" id="IPR050595">
    <property type="entry name" value="Bact_response_regulator"/>
</dbReference>
<dbReference type="PANTHER" id="PTHR44591">
    <property type="entry name" value="STRESS RESPONSE REGULATOR PROTEIN 1"/>
    <property type="match status" value="1"/>
</dbReference>
<dbReference type="SMART" id="SM00448">
    <property type="entry name" value="REC"/>
    <property type="match status" value="1"/>
</dbReference>
<dbReference type="PANTHER" id="PTHR44591:SF3">
    <property type="entry name" value="RESPONSE REGULATORY DOMAIN-CONTAINING PROTEIN"/>
    <property type="match status" value="1"/>
</dbReference>
<dbReference type="EMBL" id="CP062983">
    <property type="protein sequence ID" value="QPC83907.1"/>
    <property type="molecule type" value="Genomic_DNA"/>
</dbReference>
<dbReference type="Gene3D" id="3.40.50.2300">
    <property type="match status" value="1"/>
</dbReference>
<feature type="domain" description="Response regulatory" evidence="3">
    <location>
        <begin position="4"/>
        <end position="119"/>
    </location>
</feature>
<name>A0A7S8IFS6_9CHLR</name>
<dbReference type="PROSITE" id="PS50110">
    <property type="entry name" value="RESPONSE_REGULATORY"/>
    <property type="match status" value="1"/>
</dbReference>
<dbReference type="Proteomes" id="UP000594468">
    <property type="component" value="Chromosome"/>
</dbReference>
<keyword evidence="1 2" id="KW-0597">Phosphoprotein</keyword>
<evidence type="ECO:0000313" key="5">
    <source>
        <dbReference type="Proteomes" id="UP000594468"/>
    </source>
</evidence>
<evidence type="ECO:0000259" key="3">
    <source>
        <dbReference type="PROSITE" id="PS50110"/>
    </source>
</evidence>
<dbReference type="InterPro" id="IPR011006">
    <property type="entry name" value="CheY-like_superfamily"/>
</dbReference>
<keyword evidence="5" id="KW-1185">Reference proteome</keyword>
<gene>
    <name evidence="4" type="ORF">G4Y79_05880</name>
</gene>
<dbReference type="AlphaFoldDB" id="A0A7S8IFS6"/>
<accession>A0A7S8IFS6</accession>
<evidence type="ECO:0000256" key="1">
    <source>
        <dbReference type="ARBA" id="ARBA00022553"/>
    </source>
</evidence>